<protein>
    <recommendedName>
        <fullName evidence="4">DNA primase</fullName>
    </recommendedName>
</protein>
<evidence type="ECO:0000313" key="2">
    <source>
        <dbReference type="EMBL" id="MQS16644.1"/>
    </source>
</evidence>
<dbReference type="EMBL" id="WBOF01000003">
    <property type="protein sequence ID" value="MQS16644.1"/>
    <property type="molecule type" value="Genomic_DNA"/>
</dbReference>
<gene>
    <name evidence="2" type="ORF">F7Q99_31770</name>
</gene>
<evidence type="ECO:0000256" key="1">
    <source>
        <dbReference type="SAM" id="MobiDB-lite"/>
    </source>
</evidence>
<accession>A0A6N7L3D0</accession>
<keyword evidence="3" id="KW-1185">Reference proteome</keyword>
<dbReference type="AlphaFoldDB" id="A0A6N7L3D0"/>
<sequence>MMTKAKIGAAVLGGYVLGRRKKARLALGLGALLAGARVKPKQLADALTSSPLLSGVSEQVRGELVNAGKEAATSVLTTRANSLADSLHERTRGLREKSRADDEAEERERHEEHEGHEEERGHKEREEREEEEHEEAASSPARSVSRAARAPARKAGEAARKTADRPRRDKASTGRPRSSSGASGGRSRRPDDG</sequence>
<dbReference type="RefSeq" id="WP_153467967.1">
    <property type="nucleotide sequence ID" value="NZ_WBOF01000003.1"/>
</dbReference>
<name>A0A6N7L3D0_9ACTN</name>
<feature type="compositionally biased region" description="Basic and acidic residues" evidence="1">
    <location>
        <begin position="154"/>
        <end position="172"/>
    </location>
</feature>
<feature type="compositionally biased region" description="Basic and acidic residues" evidence="1">
    <location>
        <begin position="86"/>
        <end position="126"/>
    </location>
</feature>
<proteinExistence type="predicted"/>
<feature type="compositionally biased region" description="Low complexity" evidence="1">
    <location>
        <begin position="137"/>
        <end position="150"/>
    </location>
</feature>
<evidence type="ECO:0008006" key="4">
    <source>
        <dbReference type="Google" id="ProtNLM"/>
    </source>
</evidence>
<dbReference type="OrthoDB" id="4966929at2"/>
<dbReference type="Proteomes" id="UP000450000">
    <property type="component" value="Unassembled WGS sequence"/>
</dbReference>
<feature type="region of interest" description="Disordered" evidence="1">
    <location>
        <begin position="84"/>
        <end position="193"/>
    </location>
</feature>
<evidence type="ECO:0000313" key="3">
    <source>
        <dbReference type="Proteomes" id="UP000450000"/>
    </source>
</evidence>
<organism evidence="2 3">
    <name type="scientific">Streptomyces kaniharaensis</name>
    <dbReference type="NCBI Taxonomy" id="212423"/>
    <lineage>
        <taxon>Bacteria</taxon>
        <taxon>Bacillati</taxon>
        <taxon>Actinomycetota</taxon>
        <taxon>Actinomycetes</taxon>
        <taxon>Kitasatosporales</taxon>
        <taxon>Streptomycetaceae</taxon>
        <taxon>Streptomyces</taxon>
    </lineage>
</organism>
<comment type="caution">
    <text evidence="2">The sequence shown here is derived from an EMBL/GenBank/DDBJ whole genome shotgun (WGS) entry which is preliminary data.</text>
</comment>
<reference evidence="2 3" key="1">
    <citation type="submission" date="2019-09" db="EMBL/GenBank/DDBJ databases">
        <title>Genome Sequences of Streptomyces kaniharaensis ATCC 21070.</title>
        <authorList>
            <person name="Zhu W."/>
            <person name="De Crecy-Lagard V."/>
            <person name="Richards N.G."/>
        </authorList>
    </citation>
    <scope>NUCLEOTIDE SEQUENCE [LARGE SCALE GENOMIC DNA]</scope>
    <source>
        <strain evidence="2 3">SF-557</strain>
    </source>
</reference>